<evidence type="ECO:0000256" key="1">
    <source>
        <dbReference type="SAM" id="SignalP"/>
    </source>
</evidence>
<gene>
    <name evidence="2" type="ORF">ElyMa_006384300</name>
</gene>
<dbReference type="GO" id="GO:0004519">
    <property type="term" value="F:endonuclease activity"/>
    <property type="evidence" value="ECO:0007669"/>
    <property type="project" value="UniProtKB-KW"/>
</dbReference>
<organism evidence="2 3">
    <name type="scientific">Elysia marginata</name>
    <dbReference type="NCBI Taxonomy" id="1093978"/>
    <lineage>
        <taxon>Eukaryota</taxon>
        <taxon>Metazoa</taxon>
        <taxon>Spiralia</taxon>
        <taxon>Lophotrochozoa</taxon>
        <taxon>Mollusca</taxon>
        <taxon>Gastropoda</taxon>
        <taxon>Heterobranchia</taxon>
        <taxon>Euthyneura</taxon>
        <taxon>Panpulmonata</taxon>
        <taxon>Sacoglossa</taxon>
        <taxon>Placobranchoidea</taxon>
        <taxon>Plakobranchidae</taxon>
        <taxon>Elysia</taxon>
    </lineage>
</organism>
<sequence>MLKCLVLPVLMCGCEAWTLRNKEEDKLKAAEMWRIQAVGKTKEPMKQSVLLELHTERSLINEINKGRFRYIGHASQVRKLTSCLQHRWVVWRAAGKEEDRQCH</sequence>
<keyword evidence="1" id="KW-0732">Signal</keyword>
<dbReference type="EMBL" id="BMAT01012823">
    <property type="protein sequence ID" value="GFR99874.1"/>
    <property type="molecule type" value="Genomic_DNA"/>
</dbReference>
<protein>
    <submittedName>
        <fullName evidence="2">Endonuclease-reverse transcriptase</fullName>
    </submittedName>
</protein>
<evidence type="ECO:0000313" key="3">
    <source>
        <dbReference type="Proteomes" id="UP000762676"/>
    </source>
</evidence>
<keyword evidence="3" id="KW-1185">Reference proteome</keyword>
<dbReference type="AlphaFoldDB" id="A0AAV4HQL0"/>
<evidence type="ECO:0000313" key="2">
    <source>
        <dbReference type="EMBL" id="GFR99874.1"/>
    </source>
</evidence>
<feature type="chain" id="PRO_5043652063" evidence="1">
    <location>
        <begin position="17"/>
        <end position="103"/>
    </location>
</feature>
<proteinExistence type="predicted"/>
<keyword evidence="2" id="KW-0540">Nuclease</keyword>
<keyword evidence="2" id="KW-0378">Hydrolase</keyword>
<dbReference type="Proteomes" id="UP000762676">
    <property type="component" value="Unassembled WGS sequence"/>
</dbReference>
<keyword evidence="2" id="KW-0255">Endonuclease</keyword>
<comment type="caution">
    <text evidence="2">The sequence shown here is derived from an EMBL/GenBank/DDBJ whole genome shotgun (WGS) entry which is preliminary data.</text>
</comment>
<accession>A0AAV4HQL0</accession>
<reference evidence="2 3" key="1">
    <citation type="journal article" date="2021" name="Elife">
        <title>Chloroplast acquisition without the gene transfer in kleptoplastic sea slugs, Plakobranchus ocellatus.</title>
        <authorList>
            <person name="Maeda T."/>
            <person name="Takahashi S."/>
            <person name="Yoshida T."/>
            <person name="Shimamura S."/>
            <person name="Takaki Y."/>
            <person name="Nagai Y."/>
            <person name="Toyoda A."/>
            <person name="Suzuki Y."/>
            <person name="Arimoto A."/>
            <person name="Ishii H."/>
            <person name="Satoh N."/>
            <person name="Nishiyama T."/>
            <person name="Hasebe M."/>
            <person name="Maruyama T."/>
            <person name="Minagawa J."/>
            <person name="Obokata J."/>
            <person name="Shigenobu S."/>
        </authorList>
    </citation>
    <scope>NUCLEOTIDE SEQUENCE [LARGE SCALE GENOMIC DNA]</scope>
</reference>
<name>A0AAV4HQL0_9GAST</name>
<feature type="signal peptide" evidence="1">
    <location>
        <begin position="1"/>
        <end position="16"/>
    </location>
</feature>